<dbReference type="Proteomes" id="UP000277204">
    <property type="component" value="Unassembled WGS sequence"/>
</dbReference>
<gene>
    <name evidence="2" type="ORF">SMRZ_LOCUS16285</name>
</gene>
<sequence>MGLVNWIYLHLGVDVHSGTQTRYSSLLLFYFYIIAKLKFINIQSM</sequence>
<feature type="transmembrane region" description="Helical" evidence="1">
    <location>
        <begin position="20"/>
        <end position="39"/>
    </location>
</feature>
<dbReference type="AlphaFoldDB" id="A0A3P8CHV3"/>
<accession>A0A3P8CHV3</accession>
<organism evidence="2 3">
    <name type="scientific">Schistosoma margrebowiei</name>
    <dbReference type="NCBI Taxonomy" id="48269"/>
    <lineage>
        <taxon>Eukaryota</taxon>
        <taxon>Metazoa</taxon>
        <taxon>Spiralia</taxon>
        <taxon>Lophotrochozoa</taxon>
        <taxon>Platyhelminthes</taxon>
        <taxon>Trematoda</taxon>
        <taxon>Digenea</taxon>
        <taxon>Strigeidida</taxon>
        <taxon>Schistosomatoidea</taxon>
        <taxon>Schistosomatidae</taxon>
        <taxon>Schistosoma</taxon>
    </lineage>
</organism>
<evidence type="ECO:0000313" key="3">
    <source>
        <dbReference type="Proteomes" id="UP000277204"/>
    </source>
</evidence>
<name>A0A3P8CHV3_9TREM</name>
<dbReference type="EMBL" id="UZAI01017103">
    <property type="protein sequence ID" value="VDP20518.1"/>
    <property type="molecule type" value="Genomic_DNA"/>
</dbReference>
<reference evidence="2 3" key="1">
    <citation type="submission" date="2018-11" db="EMBL/GenBank/DDBJ databases">
        <authorList>
            <consortium name="Pathogen Informatics"/>
        </authorList>
    </citation>
    <scope>NUCLEOTIDE SEQUENCE [LARGE SCALE GENOMIC DNA]</scope>
    <source>
        <strain evidence="2 3">Zambia</strain>
    </source>
</reference>
<keyword evidence="1" id="KW-1133">Transmembrane helix</keyword>
<keyword evidence="3" id="KW-1185">Reference proteome</keyword>
<protein>
    <submittedName>
        <fullName evidence="2">Uncharacterized protein</fullName>
    </submittedName>
</protein>
<keyword evidence="1" id="KW-0472">Membrane</keyword>
<proteinExistence type="predicted"/>
<evidence type="ECO:0000256" key="1">
    <source>
        <dbReference type="SAM" id="Phobius"/>
    </source>
</evidence>
<keyword evidence="1" id="KW-0812">Transmembrane</keyword>
<evidence type="ECO:0000313" key="2">
    <source>
        <dbReference type="EMBL" id="VDP20518.1"/>
    </source>
</evidence>